<accession>A0A7I9YSH8</accession>
<keyword evidence="6" id="KW-1185">Reference proteome</keyword>
<dbReference type="PANTHER" id="PTHR30302:SF1">
    <property type="entry name" value="HYDROGENASE 2 MATURATION PROTEASE"/>
    <property type="match status" value="1"/>
</dbReference>
<dbReference type="NCBIfam" id="TIGR00072">
    <property type="entry name" value="hydrog_prot"/>
    <property type="match status" value="1"/>
</dbReference>
<evidence type="ECO:0000256" key="1">
    <source>
        <dbReference type="ARBA" id="ARBA00006814"/>
    </source>
</evidence>
<dbReference type="PANTHER" id="PTHR30302">
    <property type="entry name" value="HYDROGENASE 1 MATURATION PROTEASE"/>
    <property type="match status" value="1"/>
</dbReference>
<evidence type="ECO:0000256" key="3">
    <source>
        <dbReference type="ARBA" id="ARBA00022750"/>
    </source>
</evidence>
<comment type="similarity">
    <text evidence="1">Belongs to the peptidase A31 family.</text>
</comment>
<evidence type="ECO:0000313" key="6">
    <source>
        <dbReference type="Proteomes" id="UP000465360"/>
    </source>
</evidence>
<dbReference type="EMBL" id="BLKZ01000001">
    <property type="protein sequence ID" value="GFG91492.1"/>
    <property type="molecule type" value="Genomic_DNA"/>
</dbReference>
<organism evidence="5 6">
    <name type="scientific">Mycobacterium bourgelatii</name>
    <dbReference type="NCBI Taxonomy" id="1273442"/>
    <lineage>
        <taxon>Bacteria</taxon>
        <taxon>Bacillati</taxon>
        <taxon>Actinomycetota</taxon>
        <taxon>Actinomycetes</taxon>
        <taxon>Mycobacteriales</taxon>
        <taxon>Mycobacteriaceae</taxon>
        <taxon>Mycobacterium</taxon>
    </lineage>
</organism>
<dbReference type="InterPro" id="IPR023430">
    <property type="entry name" value="Pept_HybD-like_dom_sf"/>
</dbReference>
<dbReference type="SUPFAM" id="SSF53163">
    <property type="entry name" value="HybD-like"/>
    <property type="match status" value="1"/>
</dbReference>
<evidence type="ECO:0008006" key="7">
    <source>
        <dbReference type="Google" id="ProtNLM"/>
    </source>
</evidence>
<dbReference type="GO" id="GO:0004190">
    <property type="term" value="F:aspartic-type endopeptidase activity"/>
    <property type="evidence" value="ECO:0007669"/>
    <property type="project" value="UniProtKB-KW"/>
</dbReference>
<evidence type="ECO:0000313" key="5">
    <source>
        <dbReference type="EMBL" id="GFG91492.1"/>
    </source>
</evidence>
<keyword evidence="4" id="KW-0378">Hydrolase</keyword>
<protein>
    <recommendedName>
        <fullName evidence="7">Peptidase M52</fullName>
    </recommendedName>
</protein>
<evidence type="ECO:0000256" key="4">
    <source>
        <dbReference type="ARBA" id="ARBA00022801"/>
    </source>
</evidence>
<proteinExistence type="inferred from homology"/>
<evidence type="ECO:0000256" key="2">
    <source>
        <dbReference type="ARBA" id="ARBA00022670"/>
    </source>
</evidence>
<comment type="caution">
    <text evidence="5">The sequence shown here is derived from an EMBL/GenBank/DDBJ whole genome shotgun (WGS) entry which is preliminary data.</text>
</comment>
<keyword evidence="2" id="KW-0645">Protease</keyword>
<dbReference type="InterPro" id="IPR000671">
    <property type="entry name" value="Peptidase_A31"/>
</dbReference>
<dbReference type="GO" id="GO:0016485">
    <property type="term" value="P:protein processing"/>
    <property type="evidence" value="ECO:0007669"/>
    <property type="project" value="TreeGrafter"/>
</dbReference>
<gene>
    <name evidence="5" type="ORF">MBOU_35340</name>
</gene>
<dbReference type="Gene3D" id="3.40.50.1450">
    <property type="entry name" value="HybD-like"/>
    <property type="match status" value="1"/>
</dbReference>
<dbReference type="GO" id="GO:0008047">
    <property type="term" value="F:enzyme activator activity"/>
    <property type="evidence" value="ECO:0007669"/>
    <property type="project" value="InterPro"/>
</dbReference>
<dbReference type="Pfam" id="PF01750">
    <property type="entry name" value="HycI"/>
    <property type="match status" value="1"/>
</dbReference>
<dbReference type="Proteomes" id="UP000465360">
    <property type="component" value="Unassembled WGS sequence"/>
</dbReference>
<reference evidence="5 6" key="1">
    <citation type="journal article" date="2019" name="Emerg. Microbes Infect.">
        <title>Comprehensive subspecies identification of 175 nontuberculous mycobacteria species based on 7547 genomic profiles.</title>
        <authorList>
            <person name="Matsumoto Y."/>
            <person name="Kinjo T."/>
            <person name="Motooka D."/>
            <person name="Nabeya D."/>
            <person name="Jung N."/>
            <person name="Uechi K."/>
            <person name="Horii T."/>
            <person name="Iida T."/>
            <person name="Fujita J."/>
            <person name="Nakamura S."/>
        </authorList>
    </citation>
    <scope>NUCLEOTIDE SEQUENCE [LARGE SCALE GENOMIC DNA]</scope>
    <source>
        <strain evidence="5 6">JCM 30725</strain>
    </source>
</reference>
<keyword evidence="3" id="KW-0064">Aspartyl protease</keyword>
<dbReference type="CDD" id="cd00518">
    <property type="entry name" value="H2MP"/>
    <property type="match status" value="1"/>
</dbReference>
<dbReference type="AlphaFoldDB" id="A0A7I9YSH8"/>
<name>A0A7I9YSH8_MYCBU</name>
<dbReference type="RefSeq" id="WP_163714680.1">
    <property type="nucleotide sequence ID" value="NZ_BLKZ01000001.1"/>
</dbReference>
<sequence>MTTVVIGLGNRYRRDDGVGVAAATALKAALKTLVLPDVHVLTDITDPMSLVEHWSGARLALVIDAAIATPATAGRVRRCALGDIAASRGLSSHAVDIVGAHALAQALGRAPDALVVFTVDAVDTGHGPGLTDQVAAAVPEVVRMAVEEITRPVASPG</sequence>